<dbReference type="EMBL" id="JAQFWQ010000013">
    <property type="protein sequence ID" value="MDA2810331.1"/>
    <property type="molecule type" value="Genomic_DNA"/>
</dbReference>
<accession>A0ABT4U075</accession>
<organism evidence="2 3">
    <name type="scientific">Nocardiopsis endophytica</name>
    <dbReference type="NCBI Taxonomy" id="3018445"/>
    <lineage>
        <taxon>Bacteria</taxon>
        <taxon>Bacillati</taxon>
        <taxon>Actinomycetota</taxon>
        <taxon>Actinomycetes</taxon>
        <taxon>Streptosporangiales</taxon>
        <taxon>Nocardiopsidaceae</taxon>
        <taxon>Nocardiopsis</taxon>
    </lineage>
</organism>
<name>A0ABT4U075_9ACTN</name>
<evidence type="ECO:0000313" key="3">
    <source>
        <dbReference type="Proteomes" id="UP001527866"/>
    </source>
</evidence>
<feature type="transmembrane region" description="Helical" evidence="1">
    <location>
        <begin position="20"/>
        <end position="45"/>
    </location>
</feature>
<reference evidence="2 3" key="1">
    <citation type="submission" date="2023-01" db="EMBL/GenBank/DDBJ databases">
        <title>Draft genome sequence of Nocardiopsis sp. RSe5-2 isolated from halophytes.</title>
        <authorList>
            <person name="Duangmal K."/>
            <person name="Chantavorakit T."/>
        </authorList>
    </citation>
    <scope>NUCLEOTIDE SEQUENCE [LARGE SCALE GENOMIC DNA]</scope>
    <source>
        <strain evidence="2 3">RSe5-2</strain>
    </source>
</reference>
<keyword evidence="1" id="KW-0812">Transmembrane</keyword>
<protein>
    <submittedName>
        <fullName evidence="2">Uncharacterized protein</fullName>
    </submittedName>
</protein>
<sequence>MIPQLVTVRRRRSDGRWRTLHVPVVPVAVVLAPLLLIGVLAGAAVCLAHRVGPARALAAAGRVLWALPGTRFEVEEGGGAFHVSIR</sequence>
<dbReference type="Proteomes" id="UP001527866">
    <property type="component" value="Unassembled WGS sequence"/>
</dbReference>
<dbReference type="RefSeq" id="WP_270684407.1">
    <property type="nucleotide sequence ID" value="NZ_JAQFWQ010000013.1"/>
</dbReference>
<evidence type="ECO:0000256" key="1">
    <source>
        <dbReference type="SAM" id="Phobius"/>
    </source>
</evidence>
<gene>
    <name evidence="2" type="ORF">O4J56_06740</name>
</gene>
<keyword evidence="1" id="KW-1133">Transmembrane helix</keyword>
<keyword evidence="3" id="KW-1185">Reference proteome</keyword>
<keyword evidence="1" id="KW-0472">Membrane</keyword>
<proteinExistence type="predicted"/>
<evidence type="ECO:0000313" key="2">
    <source>
        <dbReference type="EMBL" id="MDA2810331.1"/>
    </source>
</evidence>
<comment type="caution">
    <text evidence="2">The sequence shown here is derived from an EMBL/GenBank/DDBJ whole genome shotgun (WGS) entry which is preliminary data.</text>
</comment>